<dbReference type="PANTHER" id="PTHR23022">
    <property type="entry name" value="TRANSPOSABLE ELEMENT-RELATED"/>
    <property type="match status" value="1"/>
</dbReference>
<feature type="domain" description="Transposase Tc1-like" evidence="1">
    <location>
        <begin position="19"/>
        <end position="81"/>
    </location>
</feature>
<reference evidence="2" key="2">
    <citation type="journal article" date="2010" name="BMC Genomics">
        <title>Salmo salar and Esox lucius full-length cDNA sequences reveal changes in evolutionary pressures on a post-tetraploidization genome.</title>
        <authorList>
            <person name="Leong J.S."/>
            <person name="Jantzen S.G."/>
            <person name="von Schalburg K.R."/>
            <person name="Cooper G.A."/>
            <person name="Messmer A.M."/>
            <person name="Liao N.Y."/>
            <person name="Munro S."/>
            <person name="Moore R."/>
            <person name="Holt R.A."/>
            <person name="Jones S.J."/>
            <person name="Davidson W.S."/>
            <person name="Koop B.F."/>
        </authorList>
    </citation>
    <scope>NUCLEOTIDE SEQUENCE</scope>
    <source>
        <tissue evidence="2">Brain</tissue>
    </source>
</reference>
<dbReference type="InterPro" id="IPR002492">
    <property type="entry name" value="Transposase_Tc1-like"/>
</dbReference>
<organism evidence="2">
    <name type="scientific">Salmo salar</name>
    <name type="common">Atlantic salmon</name>
    <dbReference type="NCBI Taxonomy" id="8030"/>
    <lineage>
        <taxon>Eukaryota</taxon>
        <taxon>Metazoa</taxon>
        <taxon>Chordata</taxon>
        <taxon>Craniata</taxon>
        <taxon>Vertebrata</taxon>
        <taxon>Euteleostomi</taxon>
        <taxon>Actinopterygii</taxon>
        <taxon>Neopterygii</taxon>
        <taxon>Teleostei</taxon>
        <taxon>Protacanthopterygii</taxon>
        <taxon>Salmoniformes</taxon>
        <taxon>Salmonidae</taxon>
        <taxon>Salmoninae</taxon>
        <taxon>Salmo</taxon>
    </lineage>
</organism>
<dbReference type="Bgee" id="ENSSSAG00000055337">
    <property type="expression patterns" value="Expressed in gill filament and 20 other cell types or tissues"/>
</dbReference>
<dbReference type="InterPro" id="IPR052338">
    <property type="entry name" value="Transposase_5"/>
</dbReference>
<dbReference type="AlphaFoldDB" id="C0HBQ6"/>
<reference evidence="2" key="1">
    <citation type="submission" date="2009-02" db="EMBL/GenBank/DDBJ databases">
        <authorList>
            <consortium name="cGRASP (B.F. Koop &amp; W.S. Davidson)"/>
            <person name="Leong J."/>
            <person name="von Schalburg K."/>
            <person name="Cooper G."/>
            <person name="Moore R."/>
            <person name="Holt R."/>
            <person name="Davidson W.S."/>
            <person name="Koop B.F."/>
        </authorList>
    </citation>
    <scope>NUCLEOTIDE SEQUENCE</scope>
    <source>
        <tissue evidence="2">Brain</tissue>
    </source>
</reference>
<name>C0HBQ6_SALSA</name>
<dbReference type="Gene3D" id="3.30.420.10">
    <property type="entry name" value="Ribonuclease H-like superfamily/Ribonuclease H"/>
    <property type="match status" value="1"/>
</dbReference>
<reference evidence="2" key="3">
    <citation type="submission" date="2010-08" db="EMBL/GenBank/DDBJ databases">
        <authorList>
            <consortium name="cGRASP (B.F. Koop &amp; W.S. Davidson)"/>
        </authorList>
    </citation>
    <scope>NUCLEOTIDE SEQUENCE</scope>
    <source>
        <tissue evidence="2">Brain</tissue>
    </source>
</reference>
<proteinExistence type="evidence at transcript level"/>
<dbReference type="GO" id="GO:0006313">
    <property type="term" value="P:DNA transposition"/>
    <property type="evidence" value="ECO:0007669"/>
    <property type="project" value="InterPro"/>
</dbReference>
<evidence type="ECO:0000313" key="2">
    <source>
        <dbReference type="EMBL" id="ACN11475.1"/>
    </source>
</evidence>
<dbReference type="GO" id="GO:0015074">
    <property type="term" value="P:DNA integration"/>
    <property type="evidence" value="ECO:0007669"/>
    <property type="project" value="InterPro"/>
</dbReference>
<dbReference type="Pfam" id="PF01498">
    <property type="entry name" value="HTH_Tnp_Tc3_2"/>
    <property type="match status" value="1"/>
</dbReference>
<dbReference type="InterPro" id="IPR036397">
    <property type="entry name" value="RNaseH_sf"/>
</dbReference>
<evidence type="ECO:0000259" key="1">
    <source>
        <dbReference type="Pfam" id="PF01498"/>
    </source>
</evidence>
<accession>C0HBQ6</accession>
<gene>
    <name evidence="2" type="primary">TCB1</name>
</gene>
<protein>
    <submittedName>
        <fullName evidence="2">Transposable element Tcb1 transposase</fullName>
    </submittedName>
</protein>
<dbReference type="EMBL" id="BT059762">
    <property type="protein sequence ID" value="ACN11475.1"/>
    <property type="molecule type" value="mRNA"/>
</dbReference>
<dbReference type="PANTHER" id="PTHR23022:SF134">
    <property type="entry name" value="TRANSPOSABLE ELEMENT TC1 TRANSPOSASE"/>
    <property type="match status" value="1"/>
</dbReference>
<dbReference type="GO" id="GO:0003677">
    <property type="term" value="F:DNA binding"/>
    <property type="evidence" value="ECO:0007669"/>
    <property type="project" value="InterPro"/>
</dbReference>
<sequence>MAQPRSGRPHKLTGQTSAIARRNRLSSVATLTTEFQTASGSNVSARTVHRELHEMGFHGRGAAHKPKISMHNAKRRLECCKACRQWTLEQWKHVLWSDESCFTNWQCDGQIWVWRMPGERSQPQCIVPTVKFGGRGLMVWGCFSWFGLVPLVPVKGNLNATAYNDILDDSVLPTFVATVYALVHKARSIQKWFVEIGVEELDWPAQSPDLKPIKHRWDELERVCEPGLIAQRHCPTSLMLVVEWKQVPAAMFQHLVESLPRREKAIIAVKGDQHHINAHDV</sequence>